<keyword evidence="3" id="KW-1185">Reference proteome</keyword>
<gene>
    <name evidence="2" type="ORF">C442_19731</name>
</gene>
<keyword evidence="1" id="KW-0812">Transmembrane</keyword>
<comment type="caution">
    <text evidence="2">The sequence shown here is derived from an EMBL/GenBank/DDBJ whole genome shotgun (WGS) entry which is preliminary data.</text>
</comment>
<organism evidence="2 3">
    <name type="scientific">Haloarcula amylolytica JCM 13557</name>
    <dbReference type="NCBI Taxonomy" id="1227452"/>
    <lineage>
        <taxon>Archaea</taxon>
        <taxon>Methanobacteriati</taxon>
        <taxon>Methanobacteriota</taxon>
        <taxon>Stenosarchaea group</taxon>
        <taxon>Halobacteria</taxon>
        <taxon>Halobacteriales</taxon>
        <taxon>Haloarculaceae</taxon>
        <taxon>Haloarcula</taxon>
    </lineage>
</organism>
<proteinExistence type="predicted"/>
<keyword evidence="1" id="KW-0472">Membrane</keyword>
<feature type="transmembrane region" description="Helical" evidence="1">
    <location>
        <begin position="27"/>
        <end position="47"/>
    </location>
</feature>
<protein>
    <submittedName>
        <fullName evidence="2">Uncharacterized protein</fullName>
    </submittedName>
</protein>
<evidence type="ECO:0000313" key="2">
    <source>
        <dbReference type="EMBL" id="EMA14922.1"/>
    </source>
</evidence>
<dbReference type="EMBL" id="AOLW01000058">
    <property type="protein sequence ID" value="EMA14922.1"/>
    <property type="molecule type" value="Genomic_DNA"/>
</dbReference>
<keyword evidence="1" id="KW-1133">Transmembrane helix</keyword>
<feature type="transmembrane region" description="Helical" evidence="1">
    <location>
        <begin position="54"/>
        <end position="72"/>
    </location>
</feature>
<dbReference type="Proteomes" id="UP000011623">
    <property type="component" value="Unassembled WGS sequence"/>
</dbReference>
<evidence type="ECO:0000256" key="1">
    <source>
        <dbReference type="SAM" id="Phobius"/>
    </source>
</evidence>
<sequence length="75" mass="8364">MIGYILIPAKNSKYMTNSFDKLGGEYLRIQLALVVWAFVTVGATLIMEIFTKNIFGLVLSLVVGIIFAFVTYRGI</sequence>
<reference evidence="2 3" key="1">
    <citation type="journal article" date="2014" name="PLoS Genet.">
        <title>Phylogenetically driven sequencing of extremely halophilic archaea reveals strategies for static and dynamic osmo-response.</title>
        <authorList>
            <person name="Becker E.A."/>
            <person name="Seitzer P.M."/>
            <person name="Tritt A."/>
            <person name="Larsen D."/>
            <person name="Krusor M."/>
            <person name="Yao A.I."/>
            <person name="Wu D."/>
            <person name="Madern D."/>
            <person name="Eisen J.A."/>
            <person name="Darling A.E."/>
            <person name="Facciotti M.T."/>
        </authorList>
    </citation>
    <scope>NUCLEOTIDE SEQUENCE [LARGE SCALE GENOMIC DNA]</scope>
    <source>
        <strain evidence="2 3">JCM 13557</strain>
    </source>
</reference>
<evidence type="ECO:0000313" key="3">
    <source>
        <dbReference type="Proteomes" id="UP000011623"/>
    </source>
</evidence>
<name>M0K0H5_9EURY</name>
<dbReference type="AlphaFoldDB" id="M0K0H5"/>
<accession>M0K0H5</accession>